<proteinExistence type="predicted"/>
<reference evidence="2" key="1">
    <citation type="journal article" date="2022" name="Mol. Ecol. Resour.">
        <title>The genomes of chicory, endive, great burdock and yacon provide insights into Asteraceae palaeo-polyploidization history and plant inulin production.</title>
        <authorList>
            <person name="Fan W."/>
            <person name="Wang S."/>
            <person name="Wang H."/>
            <person name="Wang A."/>
            <person name="Jiang F."/>
            <person name="Liu H."/>
            <person name="Zhao H."/>
            <person name="Xu D."/>
            <person name="Zhang Y."/>
        </authorList>
    </citation>
    <scope>NUCLEOTIDE SEQUENCE [LARGE SCALE GENOMIC DNA]</scope>
    <source>
        <strain evidence="2">cv. Yunnan</strain>
    </source>
</reference>
<name>A0ACB9GQY9_9ASTR</name>
<protein>
    <submittedName>
        <fullName evidence="1">Uncharacterized protein</fullName>
    </submittedName>
</protein>
<keyword evidence="2" id="KW-1185">Reference proteome</keyword>
<accession>A0ACB9GQY9</accession>
<reference evidence="1 2" key="2">
    <citation type="journal article" date="2022" name="Mol. Ecol. Resour.">
        <title>The genomes of chicory, endive, great burdock and yacon provide insights into Asteraceae paleo-polyploidization history and plant inulin production.</title>
        <authorList>
            <person name="Fan W."/>
            <person name="Wang S."/>
            <person name="Wang H."/>
            <person name="Wang A."/>
            <person name="Jiang F."/>
            <person name="Liu H."/>
            <person name="Zhao H."/>
            <person name="Xu D."/>
            <person name="Zhang Y."/>
        </authorList>
    </citation>
    <scope>NUCLEOTIDE SEQUENCE [LARGE SCALE GENOMIC DNA]</scope>
    <source>
        <strain evidence="2">cv. Yunnan</strain>
        <tissue evidence="1">Leaves</tissue>
    </source>
</reference>
<dbReference type="Proteomes" id="UP001056120">
    <property type="component" value="Linkage Group LG14"/>
</dbReference>
<organism evidence="1 2">
    <name type="scientific">Smallanthus sonchifolius</name>
    <dbReference type="NCBI Taxonomy" id="185202"/>
    <lineage>
        <taxon>Eukaryota</taxon>
        <taxon>Viridiplantae</taxon>
        <taxon>Streptophyta</taxon>
        <taxon>Embryophyta</taxon>
        <taxon>Tracheophyta</taxon>
        <taxon>Spermatophyta</taxon>
        <taxon>Magnoliopsida</taxon>
        <taxon>eudicotyledons</taxon>
        <taxon>Gunneridae</taxon>
        <taxon>Pentapetalae</taxon>
        <taxon>asterids</taxon>
        <taxon>campanulids</taxon>
        <taxon>Asterales</taxon>
        <taxon>Asteraceae</taxon>
        <taxon>Asteroideae</taxon>
        <taxon>Heliantheae alliance</taxon>
        <taxon>Millerieae</taxon>
        <taxon>Smallanthus</taxon>
    </lineage>
</organism>
<sequence>MMLTLKPTSKLVYLTIILLISPSFLINLTASEDSNDIEDLIAIDEEEYEQSSPKPSSEAQRIVVELNNDNTQKAIDGNEYVLVVGYAPWEDISAALMPRFEEAACCLNELKSPVLMAKIDAELYPQVAWNLGIKGYPTLLLFVNGTCQHYTGGLSSEEIMTFVWKKTGTPVIRINSIDEASNFLQKHSMFAVGLFDKFEGPNYEEFVKAATTDNEVQFVETSNSQIANILFPDVNSSTSSSPFLGIVKSEPERYTLYENAFEKDKILQFLNDNKFPLVTFLTELNSVKVYASDKLQIIFVFVDIKDENFAKPFLPLFGLEDSEDTLVAAFDNKTGARSSVTKRAVGSDWKDADILTIVGKTFDELVLRSSKNIILEIHTPWCLNCETTSKQVQKLAKHFKGLENLVFAKIDASVNEHPKLEIKLPTKSSSKDLAILINKYLKEQSHDEKHVAKDEL</sequence>
<evidence type="ECO:0000313" key="1">
    <source>
        <dbReference type="EMBL" id="KAI3786069.1"/>
    </source>
</evidence>
<dbReference type="EMBL" id="CM042031">
    <property type="protein sequence ID" value="KAI3786069.1"/>
    <property type="molecule type" value="Genomic_DNA"/>
</dbReference>
<gene>
    <name evidence="1" type="ORF">L1987_45196</name>
</gene>
<evidence type="ECO:0000313" key="2">
    <source>
        <dbReference type="Proteomes" id="UP001056120"/>
    </source>
</evidence>
<comment type="caution">
    <text evidence="1">The sequence shown here is derived from an EMBL/GenBank/DDBJ whole genome shotgun (WGS) entry which is preliminary data.</text>
</comment>